<name>A0ABU5ET96_9BACT</name>
<dbReference type="EMBL" id="JAXBLV010000017">
    <property type="protein sequence ID" value="MDY3558188.1"/>
    <property type="molecule type" value="Genomic_DNA"/>
</dbReference>
<sequence>MRGGHQLATETTLLTISFLVDQDPEVARRALLPLQADEQIRKAVLAALAAVLSGERPDVRVEWESMSLVPLEGKPAVGRCAVCNRWVYDLENATELTPTRISRGAVVAGRYRCDEHLPPKHPVCFGRGYDGPVPDAVV</sequence>
<comment type="caution">
    <text evidence="1">The sequence shown here is derived from an EMBL/GenBank/DDBJ whole genome shotgun (WGS) entry which is preliminary data.</text>
</comment>
<gene>
    <name evidence="1" type="ORF">R5W23_001238</name>
</gene>
<dbReference type="Proteomes" id="UP001272242">
    <property type="component" value="Unassembled WGS sequence"/>
</dbReference>
<keyword evidence="2" id="KW-1185">Reference proteome</keyword>
<evidence type="ECO:0000313" key="1">
    <source>
        <dbReference type="EMBL" id="MDY3558188.1"/>
    </source>
</evidence>
<reference evidence="2" key="1">
    <citation type="journal article" date="2023" name="Mar. Drugs">
        <title>Gemmata algarum, a Novel Planctomycete Isolated from an Algal Mat, Displays Antimicrobial Activity.</title>
        <authorList>
            <person name="Kumar G."/>
            <person name="Kallscheuer N."/>
            <person name="Kashif M."/>
            <person name="Ahamad S."/>
            <person name="Jagadeeshwari U."/>
            <person name="Pannikurungottu S."/>
            <person name="Haufschild T."/>
            <person name="Kabuu M."/>
            <person name="Sasikala C."/>
            <person name="Jogler C."/>
            <person name="Ramana C."/>
        </authorList>
    </citation>
    <scope>NUCLEOTIDE SEQUENCE [LARGE SCALE GENOMIC DNA]</scope>
    <source>
        <strain evidence="2">JC673</strain>
    </source>
</reference>
<protein>
    <submittedName>
        <fullName evidence="1">Uncharacterized protein</fullName>
    </submittedName>
</protein>
<dbReference type="RefSeq" id="WP_320685153.1">
    <property type="nucleotide sequence ID" value="NZ_JAXBLV010000017.1"/>
</dbReference>
<organism evidence="1 2">
    <name type="scientific">Gemmata algarum</name>
    <dbReference type="NCBI Taxonomy" id="2975278"/>
    <lineage>
        <taxon>Bacteria</taxon>
        <taxon>Pseudomonadati</taxon>
        <taxon>Planctomycetota</taxon>
        <taxon>Planctomycetia</taxon>
        <taxon>Gemmatales</taxon>
        <taxon>Gemmataceae</taxon>
        <taxon>Gemmata</taxon>
    </lineage>
</organism>
<proteinExistence type="predicted"/>
<evidence type="ECO:0000313" key="2">
    <source>
        <dbReference type="Proteomes" id="UP001272242"/>
    </source>
</evidence>
<accession>A0ABU5ET96</accession>